<proteinExistence type="predicted"/>
<dbReference type="EMBL" id="BORQ01000009">
    <property type="protein sequence ID" value="GIO34366.1"/>
    <property type="molecule type" value="Genomic_DNA"/>
</dbReference>
<comment type="caution">
    <text evidence="2">The sequence shown here is derived from an EMBL/GenBank/DDBJ whole genome shotgun (WGS) entry which is preliminary data.</text>
</comment>
<dbReference type="AlphaFoldDB" id="A0A919XLF3"/>
<evidence type="ECO:0000313" key="2">
    <source>
        <dbReference type="EMBL" id="GIO34366.1"/>
    </source>
</evidence>
<dbReference type="InterPro" id="IPR007936">
    <property type="entry name" value="VapE-like_dom"/>
</dbReference>
<protein>
    <recommendedName>
        <fullName evidence="1">Virulence-associated protein E-like domain-containing protein</fullName>
    </recommendedName>
</protein>
<dbReference type="PANTHER" id="PTHR34985">
    <property type="entry name" value="SLR0554 PROTEIN"/>
    <property type="match status" value="1"/>
</dbReference>
<feature type="domain" description="Virulence-associated protein E-like" evidence="1">
    <location>
        <begin position="480"/>
        <end position="697"/>
    </location>
</feature>
<dbReference type="Proteomes" id="UP000679779">
    <property type="component" value="Unassembled WGS sequence"/>
</dbReference>
<evidence type="ECO:0000259" key="1">
    <source>
        <dbReference type="Pfam" id="PF05272"/>
    </source>
</evidence>
<accession>A0A919XLF3</accession>
<keyword evidence="3" id="KW-1185">Reference proteome</keyword>
<dbReference type="PANTHER" id="PTHR34985:SF1">
    <property type="entry name" value="SLR0554 PROTEIN"/>
    <property type="match status" value="1"/>
</dbReference>
<sequence>MQFDRQLTISAAGSRHSTNWQPQSIYWSDLVERLRIATRGTETLAEYLAMPKSKQDDLKDVGGFVGGSLAGGRRKAGAVTGRDVLTLDLDNIPAGGTADVLRRLDGLGCAYAVYSTRKHEEAKPRLRVLAPLDRTVTADEYEPLARKLAAIIGIGLCDPTTFQATRLMYWPSCCADSQYIFTYGDKPFLSADGLLAMYADWRNIAEWPQVPGTNQTHVRLAAKQGDPTEKPGIVGAFCRVYDVPAAIEAFLPGLYIPTDDGSGRLTYAGGSTTGGAIIYDDGAFLYSHHATDPCGGRLVNAFDLVRLHKFGDQDDEAKPGTPTSKLPSYTAMSTFAMQQEPVAGLLKQERYEKAVESFAGSGEIAVGSVATPDNMDWMHRLEINSNGIYLKTVDNILIILEHDPALKGKIAFDEFANRGLVLGPLPWDPRQDRRPWGTSDDAGIYHYIEKVYGIAVETKMSHALTIVSHKHRFNDVQQYLEGLQWDGIPRLDTIFTDYLGADDNVYTRAVARKSLTAAVARAMQPGVKYDYMPILAGPQGLGKSTFLRLLGKNWYSDSLTTFEGKDAMELIQGIWINEVGELTGMSKSESNAVKQFLSRTEDIFREAYGKRTMPYPRRCVFFGTTNDSEFLRDRTGNRRFWPIDVGIRAPTKSVFRDLEAEVDQIYAEAFVRWQLGEPLYLSGEAEELAKNQQEAHRESSVKEGIIRAFVERPVPEDWQKRDIPTRLMYWSGEFGKPHEGAAGPRDRICAAEIWCECFRSDIKYIKQTDTREINGILATLEGWEEYKGWFGPYNWQRGFRRK</sequence>
<gene>
    <name evidence="2" type="ORF">J2TS6_55070</name>
</gene>
<organism evidence="2 3">
    <name type="scientific">Paenibacillus albilobatus</name>
    <dbReference type="NCBI Taxonomy" id="2716884"/>
    <lineage>
        <taxon>Bacteria</taxon>
        <taxon>Bacillati</taxon>
        <taxon>Bacillota</taxon>
        <taxon>Bacilli</taxon>
        <taxon>Bacillales</taxon>
        <taxon>Paenibacillaceae</taxon>
        <taxon>Paenibacillus</taxon>
    </lineage>
</organism>
<dbReference type="InterPro" id="IPR027417">
    <property type="entry name" value="P-loop_NTPase"/>
</dbReference>
<dbReference type="RefSeq" id="WP_212958818.1">
    <property type="nucleotide sequence ID" value="NZ_BORQ01000009.1"/>
</dbReference>
<dbReference type="Pfam" id="PF05272">
    <property type="entry name" value="VapE-like_dom"/>
    <property type="match status" value="1"/>
</dbReference>
<evidence type="ECO:0000313" key="3">
    <source>
        <dbReference type="Proteomes" id="UP000679779"/>
    </source>
</evidence>
<reference evidence="2" key="1">
    <citation type="submission" date="2021-03" db="EMBL/GenBank/DDBJ databases">
        <title>Antimicrobial resistance genes in bacteria isolated from Japanese honey, and their potential for conferring macrolide and lincosamide resistance in the American foulbrood pathogen Paenibacillus larvae.</title>
        <authorList>
            <person name="Okamoto M."/>
            <person name="Kumagai M."/>
            <person name="Kanamori H."/>
            <person name="Takamatsu D."/>
        </authorList>
    </citation>
    <scope>NUCLEOTIDE SEQUENCE</scope>
    <source>
        <strain evidence="2">J2TS6</strain>
    </source>
</reference>
<name>A0A919XLF3_9BACL</name>
<dbReference type="SUPFAM" id="SSF52540">
    <property type="entry name" value="P-loop containing nucleoside triphosphate hydrolases"/>
    <property type="match status" value="1"/>
</dbReference>